<organism evidence="3 4">
    <name type="scientific">Babesia microti (strain RI)</name>
    <dbReference type="NCBI Taxonomy" id="1133968"/>
    <lineage>
        <taxon>Eukaryota</taxon>
        <taxon>Sar</taxon>
        <taxon>Alveolata</taxon>
        <taxon>Apicomplexa</taxon>
        <taxon>Aconoidasida</taxon>
        <taxon>Piroplasmida</taxon>
        <taxon>Babesiidae</taxon>
        <taxon>Babesia</taxon>
    </lineage>
</organism>
<dbReference type="OrthoDB" id="8775810at2759"/>
<dbReference type="InterPro" id="IPR033464">
    <property type="entry name" value="CSN8_PSD8_EIF3K"/>
</dbReference>
<dbReference type="OMA" id="HANSIRN"/>
<evidence type="ECO:0000313" key="3">
    <source>
        <dbReference type="EMBL" id="CCF72918.1"/>
    </source>
</evidence>
<dbReference type="AlphaFoldDB" id="I7I868"/>
<protein>
    <submittedName>
        <fullName evidence="3">26S proteasome regulatory subunit N12</fullName>
    </submittedName>
</protein>
<name>I7I868_BABMR</name>
<keyword evidence="4" id="KW-1185">Reference proteome</keyword>
<reference evidence="3 4" key="3">
    <citation type="journal article" date="2016" name="Sci. Rep.">
        <title>Genome-wide diversity and gene expression profiling of Babesia microti isolates identify polymorphic genes that mediate host-pathogen interactions.</title>
        <authorList>
            <person name="Silva J.C."/>
            <person name="Cornillot E."/>
            <person name="McCracken C."/>
            <person name="Usmani-Brown S."/>
            <person name="Dwivedi A."/>
            <person name="Ifeonu O.O."/>
            <person name="Crabtree J."/>
            <person name="Gotia H.T."/>
            <person name="Virji A.Z."/>
            <person name="Reynes C."/>
            <person name="Colinge J."/>
            <person name="Kumar V."/>
            <person name="Lawres L."/>
            <person name="Pazzi J.E."/>
            <person name="Pablo J.V."/>
            <person name="Hung C."/>
            <person name="Brancato J."/>
            <person name="Kumari P."/>
            <person name="Orvis J."/>
            <person name="Tretina K."/>
            <person name="Chibucos M."/>
            <person name="Ott S."/>
            <person name="Sadzewicz L."/>
            <person name="Sengamalay N."/>
            <person name="Shetty A.C."/>
            <person name="Su Q."/>
            <person name="Tallon L."/>
            <person name="Fraser C.M."/>
            <person name="Frutos R."/>
            <person name="Molina D.M."/>
            <person name="Krause P.J."/>
            <person name="Ben Mamoun C."/>
        </authorList>
    </citation>
    <scope>NUCLEOTIDE SEQUENCE [LARGE SCALE GENOMIC DNA]</scope>
    <source>
        <strain evidence="3 4">RI</strain>
    </source>
</reference>
<dbReference type="GO" id="GO:0005634">
    <property type="term" value="C:nucleus"/>
    <property type="evidence" value="ECO:0007669"/>
    <property type="project" value="TreeGrafter"/>
</dbReference>
<dbReference type="RefSeq" id="XP_012647527.1">
    <property type="nucleotide sequence ID" value="XM_012792073.1"/>
</dbReference>
<evidence type="ECO:0000259" key="2">
    <source>
        <dbReference type="Pfam" id="PF10075"/>
    </source>
</evidence>
<reference evidence="3 4" key="2">
    <citation type="journal article" date="2013" name="PLoS ONE">
        <title>Whole genome mapping and re-organization of the nuclear and mitochondrial genomes of Babesia microti isolates.</title>
        <authorList>
            <person name="Cornillot E."/>
            <person name="Dassouli A."/>
            <person name="Garg A."/>
            <person name="Pachikara N."/>
            <person name="Randazzo S."/>
            <person name="Depoix D."/>
            <person name="Carcy B."/>
            <person name="Delbecq S."/>
            <person name="Frutos R."/>
            <person name="Silva J.C."/>
            <person name="Sutton R."/>
            <person name="Krause P.J."/>
            <person name="Mamoun C.B."/>
        </authorList>
    </citation>
    <scope>NUCLEOTIDE SEQUENCE [LARGE SCALE GENOMIC DNA]</scope>
    <source>
        <strain evidence="3 4">RI</strain>
    </source>
</reference>
<gene>
    <name evidence="3" type="ORF">BMR1_01G02293</name>
</gene>
<dbReference type="GO" id="GO:0043161">
    <property type="term" value="P:proteasome-mediated ubiquitin-dependent protein catabolic process"/>
    <property type="evidence" value="ECO:0007669"/>
    <property type="project" value="TreeGrafter"/>
</dbReference>
<dbReference type="GO" id="GO:0005829">
    <property type="term" value="C:cytosol"/>
    <property type="evidence" value="ECO:0007669"/>
    <property type="project" value="TreeGrafter"/>
</dbReference>
<dbReference type="EMBL" id="FO082871">
    <property type="protein sequence ID" value="CCF72918.1"/>
    <property type="molecule type" value="Genomic_DNA"/>
</dbReference>
<keyword evidence="1 3" id="KW-0647">Proteasome</keyword>
<evidence type="ECO:0000313" key="4">
    <source>
        <dbReference type="Proteomes" id="UP000002899"/>
    </source>
</evidence>
<sequence>MDSTLLADLATNFYGTKFSGNSLSSLISSITKYNTLEHKIDIKKIKVDKCNRALQQLKILLIKNYDQNKDFVLFSKIVYEIGAMVSVAAQDFSSFERFYAPLQDIYLEMSYDFTATVIIGLKLFHLLTSNRIGEFHSLLELYPQKIRTTKIVSYVIDLEHLLTDGNFKKLLTDRQVPPIDIYTPFITLLKDVTRYKVAACIEFSFPSISLAHAAEMLHLDIGQMDDFVKILNKIKFEQGESLWILKNGKFTFNLQQVACEIPVWETLQNTISYATQIERIV</sequence>
<accession>I7I868</accession>
<proteinExistence type="predicted"/>
<evidence type="ECO:0000256" key="1">
    <source>
        <dbReference type="ARBA" id="ARBA00022942"/>
    </source>
</evidence>
<feature type="domain" description="CSN8/PSMD8/EIF3K" evidence="2">
    <location>
        <begin position="118"/>
        <end position="229"/>
    </location>
</feature>
<dbReference type="VEuPathDB" id="PiroplasmaDB:BMR1_01G02293"/>
<dbReference type="Gene3D" id="1.25.40.990">
    <property type="match status" value="1"/>
</dbReference>
<dbReference type="Pfam" id="PF10075">
    <property type="entry name" value="CSN8_PSD8_EIF3K"/>
    <property type="match status" value="1"/>
</dbReference>
<dbReference type="Proteomes" id="UP000002899">
    <property type="component" value="Chromosome I"/>
</dbReference>
<dbReference type="GO" id="GO:0008541">
    <property type="term" value="C:proteasome regulatory particle, lid subcomplex"/>
    <property type="evidence" value="ECO:0007669"/>
    <property type="project" value="TreeGrafter"/>
</dbReference>
<dbReference type="PANTHER" id="PTHR12387">
    <property type="entry name" value="26S PROTEASOME NON-ATPASE REGULATORY SUBUNIT 8"/>
    <property type="match status" value="1"/>
</dbReference>
<dbReference type="InterPro" id="IPR006746">
    <property type="entry name" value="26S_Psome_Rpn12"/>
</dbReference>
<dbReference type="GeneID" id="24423534"/>
<dbReference type="KEGG" id="bmic:BMR1_01G02293"/>
<dbReference type="PANTHER" id="PTHR12387:SF0">
    <property type="entry name" value="26S PROTEASOME NON-ATPASE REGULATORY SUBUNIT 8"/>
    <property type="match status" value="1"/>
</dbReference>
<reference evidence="3 4" key="1">
    <citation type="journal article" date="2012" name="Nucleic Acids Res.">
        <title>Sequencing of the smallest Apicomplexan genome from the human pathogen Babesia microti.</title>
        <authorList>
            <person name="Cornillot E."/>
            <person name="Hadj-Kaddour K."/>
            <person name="Dassouli A."/>
            <person name="Noel B."/>
            <person name="Ranwez V."/>
            <person name="Vacherie B."/>
            <person name="Augagneur Y."/>
            <person name="Bres V."/>
            <person name="Duclos A."/>
            <person name="Randazzo S."/>
            <person name="Carcy B."/>
            <person name="Debierre-Grockiego F."/>
            <person name="Delbecq S."/>
            <person name="Moubri-Menage K."/>
            <person name="Shams-Eldin H."/>
            <person name="Usmani-Brown S."/>
            <person name="Bringaud F."/>
            <person name="Wincker P."/>
            <person name="Vivares C.P."/>
            <person name="Schwarz R.T."/>
            <person name="Schetters T.P."/>
            <person name="Krause P.J."/>
            <person name="Gorenflot A."/>
            <person name="Berry V."/>
            <person name="Barbe V."/>
            <person name="Ben Mamoun C."/>
        </authorList>
    </citation>
    <scope>NUCLEOTIDE SEQUENCE [LARGE SCALE GENOMIC DNA]</scope>
    <source>
        <strain evidence="3 4">RI</strain>
    </source>
</reference>